<protein>
    <recommendedName>
        <fullName evidence="3">Motility protein</fullName>
    </recommendedName>
</protein>
<dbReference type="EMBL" id="ADGH01000003">
    <property type="protein sequence ID" value="EHG26047.1"/>
    <property type="molecule type" value="Genomic_DNA"/>
</dbReference>
<evidence type="ECO:0000313" key="2">
    <source>
        <dbReference type="Proteomes" id="UP000003175"/>
    </source>
</evidence>
<dbReference type="RefSeq" id="WP_006694936.1">
    <property type="nucleotide sequence ID" value="NZ_JH376857.1"/>
</dbReference>
<dbReference type="Proteomes" id="UP000003175">
    <property type="component" value="Unassembled WGS sequence"/>
</dbReference>
<reference evidence="1 2" key="1">
    <citation type="submission" date="2011-08" db="EMBL/GenBank/DDBJ databases">
        <title>The Genome Sequence of Selenomonas noxia F0398.</title>
        <authorList>
            <consortium name="The Broad Institute Genome Sequencing Platform"/>
            <person name="Earl A."/>
            <person name="Ward D."/>
            <person name="Feldgarden M."/>
            <person name="Gevers D."/>
            <person name="Izard J."/>
            <person name="Ganesan A."/>
            <person name="Blanton J.M."/>
            <person name="Baranova O.V."/>
            <person name="Tanner A.C."/>
            <person name="Dewhirst F.E."/>
            <person name="Young S.K."/>
            <person name="Zeng Q."/>
            <person name="Gargeya S."/>
            <person name="Fitzgerald M."/>
            <person name="Haas B."/>
            <person name="Abouelleil A."/>
            <person name="Alvarado L."/>
            <person name="Arachchi H.M."/>
            <person name="Berlin A."/>
            <person name="Brown A."/>
            <person name="Chapman S.B."/>
            <person name="Chen Z."/>
            <person name="Dunbar C."/>
            <person name="Freedman E."/>
            <person name="Gearin G."/>
            <person name="Gellesch M."/>
            <person name="Goldberg J."/>
            <person name="Griggs A."/>
            <person name="Gujja S."/>
            <person name="Heiman D."/>
            <person name="Howarth C."/>
            <person name="Larson L."/>
            <person name="Lui A."/>
            <person name="MacDonald P.J.P."/>
            <person name="Montmayeur A."/>
            <person name="Murphy C."/>
            <person name="Neiman D."/>
            <person name="Pearson M."/>
            <person name="Priest M."/>
            <person name="Roberts A."/>
            <person name="Saif S."/>
            <person name="Shea T."/>
            <person name="Shenoy N."/>
            <person name="Sisk P."/>
            <person name="Stolte C."/>
            <person name="Sykes S."/>
            <person name="Wortman J."/>
            <person name="Nusbaum C."/>
            <person name="Birren B."/>
        </authorList>
    </citation>
    <scope>NUCLEOTIDE SEQUENCE [LARGE SCALE GENOMIC DNA]</scope>
    <source>
        <strain evidence="1 2">F0398</strain>
    </source>
</reference>
<comment type="caution">
    <text evidence="1">The sequence shown here is derived from an EMBL/GenBank/DDBJ whole genome shotgun (WGS) entry which is preliminary data.</text>
</comment>
<accession>A0ABN0DSP1</accession>
<name>A0ABN0DSP1_9FIRM</name>
<proteinExistence type="predicted"/>
<keyword evidence="2" id="KW-1185">Reference proteome</keyword>
<dbReference type="GeneID" id="32475578"/>
<gene>
    <name evidence="1" type="ORF">HMPREF9432_00548</name>
</gene>
<evidence type="ECO:0000313" key="1">
    <source>
        <dbReference type="EMBL" id="EHG26047.1"/>
    </source>
</evidence>
<sequence length="61" mass="6445">MDLTMDIAQLSVSMHQQQTAQGLGIAAAKMAMDSGKEALELIEDSTASVDPNRGSSIDMYA</sequence>
<dbReference type="Pfam" id="PF14070">
    <property type="entry name" value="YjfB_motility"/>
    <property type="match status" value="1"/>
</dbReference>
<dbReference type="InterPro" id="IPR025906">
    <property type="entry name" value="YjfB_motility"/>
</dbReference>
<evidence type="ECO:0008006" key="3">
    <source>
        <dbReference type="Google" id="ProtNLM"/>
    </source>
</evidence>
<organism evidence="1 2">
    <name type="scientific">Selenomonas noxia F0398</name>
    <dbReference type="NCBI Taxonomy" id="702437"/>
    <lineage>
        <taxon>Bacteria</taxon>
        <taxon>Bacillati</taxon>
        <taxon>Bacillota</taxon>
        <taxon>Negativicutes</taxon>
        <taxon>Selenomonadales</taxon>
        <taxon>Selenomonadaceae</taxon>
        <taxon>Selenomonas</taxon>
    </lineage>
</organism>